<feature type="compositionally biased region" description="Low complexity" evidence="1">
    <location>
        <begin position="118"/>
        <end position="127"/>
    </location>
</feature>
<evidence type="ECO:0000313" key="5">
    <source>
        <dbReference type="Proteomes" id="UP001054945"/>
    </source>
</evidence>
<keyword evidence="2" id="KW-0472">Membrane</keyword>
<evidence type="ECO:0000256" key="3">
    <source>
        <dbReference type="SAM" id="SignalP"/>
    </source>
</evidence>
<sequence>MKYFLFGILILSPLCLTAVVETVLNEENHEEFSWKSPRRLLYSWDDDDYRYRNVSDFNGGEFVIYFIGCVIILVISICCKVCCRNLCEQPDEYSDAVVHAPPRRAQNYYPPPSPTNPPSSTLSPPRTSSSIILPLEGEIFAVDRFGIENPNYNPVIHSMNFTVQTVPDSRNWSSTRDPTPILDLPPSYETVMRDQPSSEQPKTEFPQVFNQ</sequence>
<keyword evidence="2" id="KW-1133">Transmembrane helix</keyword>
<protein>
    <submittedName>
        <fullName evidence="4">Uncharacterized protein</fullName>
    </submittedName>
</protein>
<keyword evidence="5" id="KW-1185">Reference proteome</keyword>
<evidence type="ECO:0000256" key="1">
    <source>
        <dbReference type="SAM" id="MobiDB-lite"/>
    </source>
</evidence>
<evidence type="ECO:0000256" key="2">
    <source>
        <dbReference type="SAM" id="Phobius"/>
    </source>
</evidence>
<name>A0AAV4W1F0_CAEEX</name>
<proteinExistence type="predicted"/>
<reference evidence="4 5" key="1">
    <citation type="submission" date="2021-06" db="EMBL/GenBank/DDBJ databases">
        <title>Caerostris extrusa draft genome.</title>
        <authorList>
            <person name="Kono N."/>
            <person name="Arakawa K."/>
        </authorList>
    </citation>
    <scope>NUCLEOTIDE SEQUENCE [LARGE SCALE GENOMIC DNA]</scope>
</reference>
<comment type="caution">
    <text evidence="4">The sequence shown here is derived from an EMBL/GenBank/DDBJ whole genome shotgun (WGS) entry which is preliminary data.</text>
</comment>
<dbReference type="Proteomes" id="UP001054945">
    <property type="component" value="Unassembled WGS sequence"/>
</dbReference>
<feature type="compositionally biased region" description="Polar residues" evidence="1">
    <location>
        <begin position="168"/>
        <end position="177"/>
    </location>
</feature>
<dbReference type="EMBL" id="BPLR01015378">
    <property type="protein sequence ID" value="GIY75709.1"/>
    <property type="molecule type" value="Genomic_DNA"/>
</dbReference>
<feature type="transmembrane region" description="Helical" evidence="2">
    <location>
        <begin position="62"/>
        <end position="83"/>
    </location>
</feature>
<keyword evidence="3" id="KW-0732">Signal</keyword>
<accession>A0AAV4W1F0</accession>
<organism evidence="4 5">
    <name type="scientific">Caerostris extrusa</name>
    <name type="common">Bark spider</name>
    <name type="synonym">Caerostris bankana</name>
    <dbReference type="NCBI Taxonomy" id="172846"/>
    <lineage>
        <taxon>Eukaryota</taxon>
        <taxon>Metazoa</taxon>
        <taxon>Ecdysozoa</taxon>
        <taxon>Arthropoda</taxon>
        <taxon>Chelicerata</taxon>
        <taxon>Arachnida</taxon>
        <taxon>Araneae</taxon>
        <taxon>Araneomorphae</taxon>
        <taxon>Entelegynae</taxon>
        <taxon>Araneoidea</taxon>
        <taxon>Araneidae</taxon>
        <taxon>Caerostris</taxon>
    </lineage>
</organism>
<dbReference type="AlphaFoldDB" id="A0AAV4W1F0"/>
<feature type="signal peptide" evidence="3">
    <location>
        <begin position="1"/>
        <end position="17"/>
    </location>
</feature>
<evidence type="ECO:0000313" key="4">
    <source>
        <dbReference type="EMBL" id="GIY75709.1"/>
    </source>
</evidence>
<keyword evidence="2" id="KW-0812">Transmembrane</keyword>
<feature type="chain" id="PRO_5043484138" evidence="3">
    <location>
        <begin position="18"/>
        <end position="211"/>
    </location>
</feature>
<feature type="region of interest" description="Disordered" evidence="1">
    <location>
        <begin position="168"/>
        <end position="211"/>
    </location>
</feature>
<gene>
    <name evidence="4" type="ORF">CEXT_343111</name>
</gene>
<feature type="region of interest" description="Disordered" evidence="1">
    <location>
        <begin position="104"/>
        <end position="127"/>
    </location>
</feature>